<keyword evidence="3" id="KW-0808">Transferase</keyword>
<dbReference type="GeneID" id="99971447"/>
<dbReference type="InterPro" id="IPR050091">
    <property type="entry name" value="PKS_NRPS_Biosynth_Enz"/>
</dbReference>
<name>A0AAJ3YZ79_9BACI</name>
<dbReference type="EMBL" id="CP035232">
    <property type="protein sequence ID" value="QAT65508.1"/>
    <property type="molecule type" value="Genomic_DNA"/>
</dbReference>
<feature type="domain" description="Beta-ketoacyl synthase-like N-terminal" evidence="4">
    <location>
        <begin position="1"/>
        <end position="37"/>
    </location>
</feature>
<gene>
    <name evidence="5" type="ORF">EQZ20_11705</name>
</gene>
<dbReference type="GO" id="GO:0006633">
    <property type="term" value="P:fatty acid biosynthetic process"/>
    <property type="evidence" value="ECO:0007669"/>
    <property type="project" value="InterPro"/>
</dbReference>
<dbReference type="GO" id="GO:0044550">
    <property type="term" value="P:secondary metabolite biosynthetic process"/>
    <property type="evidence" value="ECO:0007669"/>
    <property type="project" value="TreeGrafter"/>
</dbReference>
<dbReference type="InterPro" id="IPR014030">
    <property type="entry name" value="Ketoacyl_synth_N"/>
</dbReference>
<sequence length="41" mass="4231">MKGPAITIDTACSSSLVAVHMACKSLLTGDCEMAIAGIEKY</sequence>
<dbReference type="PROSITE" id="PS00606">
    <property type="entry name" value="KS3_1"/>
    <property type="match status" value="1"/>
</dbReference>
<dbReference type="Proteomes" id="UP000288675">
    <property type="component" value="Chromosome"/>
</dbReference>
<keyword evidence="1" id="KW-0596">Phosphopantetheine</keyword>
<evidence type="ECO:0000313" key="6">
    <source>
        <dbReference type="Proteomes" id="UP000288675"/>
    </source>
</evidence>
<evidence type="ECO:0000313" key="5">
    <source>
        <dbReference type="EMBL" id="QAT65508.1"/>
    </source>
</evidence>
<dbReference type="Gene3D" id="3.40.47.10">
    <property type="match status" value="1"/>
</dbReference>
<evidence type="ECO:0000256" key="3">
    <source>
        <dbReference type="ARBA" id="ARBA00022679"/>
    </source>
</evidence>
<dbReference type="InterPro" id="IPR018201">
    <property type="entry name" value="Ketoacyl_synth_AS"/>
</dbReference>
<dbReference type="PANTHER" id="PTHR43775:SF37">
    <property type="entry name" value="SI:DKEY-61P9.11"/>
    <property type="match status" value="1"/>
</dbReference>
<protein>
    <recommendedName>
        <fullName evidence="4">Beta-ketoacyl synthase-like N-terminal domain-containing protein</fullName>
    </recommendedName>
</protein>
<accession>A0AAJ3YZ79</accession>
<dbReference type="GO" id="GO:0004315">
    <property type="term" value="F:3-oxoacyl-[acyl-carrier-protein] synthase activity"/>
    <property type="evidence" value="ECO:0007669"/>
    <property type="project" value="InterPro"/>
</dbReference>
<dbReference type="PANTHER" id="PTHR43775">
    <property type="entry name" value="FATTY ACID SYNTHASE"/>
    <property type="match status" value="1"/>
</dbReference>
<dbReference type="Pfam" id="PF00109">
    <property type="entry name" value="ketoacyl-synt"/>
    <property type="match status" value="1"/>
</dbReference>
<evidence type="ECO:0000259" key="4">
    <source>
        <dbReference type="Pfam" id="PF00109"/>
    </source>
</evidence>
<dbReference type="AlphaFoldDB" id="A0AAJ3YZ79"/>
<proteinExistence type="predicted"/>
<keyword evidence="2" id="KW-0597">Phosphoprotein</keyword>
<dbReference type="SUPFAM" id="SSF53901">
    <property type="entry name" value="Thiolase-like"/>
    <property type="match status" value="1"/>
</dbReference>
<reference evidence="5 6" key="1">
    <citation type="submission" date="2019-01" db="EMBL/GenBank/DDBJ databases">
        <title>Genome sequence of Bacillus glycinifermentans SRCM103574.</title>
        <authorList>
            <person name="Kong H.-J."/>
            <person name="Jeong S.-Y."/>
            <person name="Jeong D.-Y."/>
        </authorList>
    </citation>
    <scope>NUCLEOTIDE SEQUENCE [LARGE SCALE GENOMIC DNA]</scope>
    <source>
        <strain evidence="5 6">SRCM103574</strain>
    </source>
</reference>
<organism evidence="5 6">
    <name type="scientific">Bacillus glycinifermentans</name>
    <dbReference type="NCBI Taxonomy" id="1664069"/>
    <lineage>
        <taxon>Bacteria</taxon>
        <taxon>Bacillati</taxon>
        <taxon>Bacillota</taxon>
        <taxon>Bacilli</taxon>
        <taxon>Bacillales</taxon>
        <taxon>Bacillaceae</taxon>
        <taxon>Bacillus</taxon>
    </lineage>
</organism>
<dbReference type="GO" id="GO:0004312">
    <property type="term" value="F:fatty acid synthase activity"/>
    <property type="evidence" value="ECO:0007669"/>
    <property type="project" value="TreeGrafter"/>
</dbReference>
<dbReference type="InterPro" id="IPR016039">
    <property type="entry name" value="Thiolase-like"/>
</dbReference>
<dbReference type="RefSeq" id="WP_082094117.1">
    <property type="nucleotide sequence ID" value="NZ_CP035232.1"/>
</dbReference>
<evidence type="ECO:0000256" key="1">
    <source>
        <dbReference type="ARBA" id="ARBA00022450"/>
    </source>
</evidence>
<evidence type="ECO:0000256" key="2">
    <source>
        <dbReference type="ARBA" id="ARBA00022553"/>
    </source>
</evidence>